<evidence type="ECO:0000256" key="1">
    <source>
        <dbReference type="SAM" id="MobiDB-lite"/>
    </source>
</evidence>
<feature type="compositionally biased region" description="Acidic residues" evidence="1">
    <location>
        <begin position="745"/>
        <end position="756"/>
    </location>
</feature>
<feature type="compositionally biased region" description="Polar residues" evidence="1">
    <location>
        <begin position="405"/>
        <end position="416"/>
    </location>
</feature>
<feature type="compositionally biased region" description="Acidic residues" evidence="1">
    <location>
        <begin position="690"/>
        <end position="708"/>
    </location>
</feature>
<keyword evidence="4" id="KW-1185">Reference proteome</keyword>
<comment type="caution">
    <text evidence="3">The sequence shown here is derived from an EMBL/GenBank/DDBJ whole genome shotgun (WGS) entry which is preliminary data.</text>
</comment>
<feature type="region of interest" description="Disordered" evidence="1">
    <location>
        <begin position="690"/>
        <end position="807"/>
    </location>
</feature>
<feature type="compositionally biased region" description="Acidic residues" evidence="1">
    <location>
        <begin position="720"/>
        <end position="733"/>
    </location>
</feature>
<evidence type="ECO:0000313" key="3">
    <source>
        <dbReference type="EMBL" id="MBE9042616.1"/>
    </source>
</evidence>
<dbReference type="RefSeq" id="WP_264322772.1">
    <property type="nucleotide sequence ID" value="NZ_JADEXN010000397.1"/>
</dbReference>
<dbReference type="InterPro" id="IPR024983">
    <property type="entry name" value="CHAT_dom"/>
</dbReference>
<accession>A0A928W262</accession>
<dbReference type="Pfam" id="PF12770">
    <property type="entry name" value="CHAT"/>
    <property type="match status" value="1"/>
</dbReference>
<feature type="domain" description="CHAT" evidence="2">
    <location>
        <begin position="1118"/>
        <end position="1411"/>
    </location>
</feature>
<name>A0A928W262_9CYAN</name>
<feature type="compositionally biased region" description="Low complexity" evidence="1">
    <location>
        <begin position="787"/>
        <end position="799"/>
    </location>
</feature>
<proteinExistence type="predicted"/>
<reference evidence="3" key="1">
    <citation type="submission" date="2020-10" db="EMBL/GenBank/DDBJ databases">
        <authorList>
            <person name="Castelo-Branco R."/>
            <person name="Eusebio N."/>
            <person name="Adriana R."/>
            <person name="Vieira A."/>
            <person name="Brugerolle De Fraissinette N."/>
            <person name="Rezende De Castro R."/>
            <person name="Schneider M.P."/>
            <person name="Vasconcelos V."/>
            <person name="Leao P.N."/>
        </authorList>
    </citation>
    <scope>NUCLEOTIDE SEQUENCE</scope>
    <source>
        <strain evidence="3">LEGE 11467</strain>
    </source>
</reference>
<organism evidence="3 4">
    <name type="scientific">Zarconia navalis LEGE 11467</name>
    <dbReference type="NCBI Taxonomy" id="1828826"/>
    <lineage>
        <taxon>Bacteria</taxon>
        <taxon>Bacillati</taxon>
        <taxon>Cyanobacteriota</taxon>
        <taxon>Cyanophyceae</taxon>
        <taxon>Oscillatoriophycideae</taxon>
        <taxon>Oscillatoriales</taxon>
        <taxon>Oscillatoriales incertae sedis</taxon>
        <taxon>Zarconia</taxon>
        <taxon>Zarconia navalis</taxon>
    </lineage>
</organism>
<evidence type="ECO:0000313" key="4">
    <source>
        <dbReference type="Proteomes" id="UP000621799"/>
    </source>
</evidence>
<sequence>LQAYNDITLNEAIVSSTISTLDLKAGRSIFLNADIDTSGGNGNIFLSANDVDAAAGLRQAGIGGIFAAPGTTLDAGSGTIALSVGNAGTVGNIELANVNTTGAFSIKTSGDILQPGADSLLSAGSIELVSTSGSVGTASAPLRVAANTLEASATEVFLDSPTQGITIGGVTGNIAGIETQPEGDVVLTALGDITISESIDTSNSDLFNILSSGNITLESTGGNIQTGTLNTFSFTGLGGNIQITAAGDISSTGNIRATSGGLNQEPGGDIIFNSGGTIDTTGSTLTSRSTSDAGGQIQLTAVGNIDTGNIDAYSNDSSTIDKGNIVLNSIGNINTRGGSLNANGDVGGGNISVTAAGNITTGNLSTASDNDGSGNISLNSNGTIDTTAGTLNTSSASGNAGDVSLNGTGNISTGDIDTTVEPIEDNDVIDGTLFPTVGRAGDIAITSTGGSIDTSNGNLNSFSDNGFAVGGSIQLNAAGNVATGTIRTEGTQEGGNIGLTSGGTLTTSDLTTISEAGTAGNVTFNASDNISTANILSNSNTGQGGSLSATSSSGSITTGNLDTFTDANGDGGDIALQSSTTSASSVTTGNIRTQSNGGAGGDIDVTAFNNITAGDIATYSSLDSGDISLTTISDGTIQTGNITTETTSGVSGIISIDGDDVHTGNLNSIGITGSGDITVDADGNLIAEDITSETETGDSGDIDVDAGDDANTGDITSETETGDSGDIDVDAGDDANTGDITSETETGDSGDIDVDAGGDANTGDITSETETGDSGDINVNAGDDVNTGDITTQTQTGDSGDIDVDAGGDINTETINSIAGRNSGDITLTSENGSITTGDIASLAQTGTSGDIGLDARGDINTGDITTQGALGSGDISLNSREGEINTGTLTTDGDILINGILNGENEANRNTIDPLTGTIESDESNGISPNFGDRPLGTIPVNPASVLDIAGNVASEESNTNNDGDASNLDRRNTSEIDFSIAYKMGGSIDTPTLANNLNILNNTSGTITTAELADLDRQRTDEYTDYLGKERDDESGGVENAKEALARIAAETGNQSAVVYISLLPEQIELVLFTPEGVPIRQVVPNVSKEEVLATARQLRRDITHPRYRNSDRYLESAQQLYQWLIAPLKDELTVAGTDTLLFSMDEGLRALPIAALHDGKQFLVEQYSFSMIPSLSLIDTRYRALQNTQALGMGASTFENLNPLPAVPVELSAITQQIWQGEAFIDENFTRANLVAQRQEFAYPIIHLATHGEFQAGDASNSYIQLWDEKLRLDELRLLGWNNPAVELLVLSACKTAVGDPQAELGFAGLAVAAGVKSAMASLWYVSDEGTLALMTEFYSYLNDTPIKAEALRQAQIDMIRGNVRVEGGELRGAGLGNGILLPPTLSHIENTNLSHPYYWSAFTTIGSPW</sequence>
<dbReference type="Proteomes" id="UP000621799">
    <property type="component" value="Unassembled WGS sequence"/>
</dbReference>
<gene>
    <name evidence="3" type="ORF">IQ235_17785</name>
</gene>
<evidence type="ECO:0000259" key="2">
    <source>
        <dbReference type="Pfam" id="PF12770"/>
    </source>
</evidence>
<feature type="non-terminal residue" evidence="3">
    <location>
        <position position="1"/>
    </location>
</feature>
<protein>
    <submittedName>
        <fullName evidence="3">CHAT domain-containing protein</fullName>
    </submittedName>
</protein>
<feature type="region of interest" description="Disordered" evidence="1">
    <location>
        <begin position="395"/>
        <end position="418"/>
    </location>
</feature>
<dbReference type="EMBL" id="JADEXN010000397">
    <property type="protein sequence ID" value="MBE9042616.1"/>
    <property type="molecule type" value="Genomic_DNA"/>
</dbReference>
<feature type="region of interest" description="Disordered" evidence="1">
    <location>
        <begin position="920"/>
        <end position="940"/>
    </location>
</feature>